<evidence type="ECO:0000259" key="5">
    <source>
        <dbReference type="Pfam" id="PF17384"/>
    </source>
</evidence>
<evidence type="ECO:0000256" key="3">
    <source>
        <dbReference type="HAMAP-Rule" id="MF_01077"/>
    </source>
</evidence>
<keyword evidence="7" id="KW-1185">Reference proteome</keyword>
<dbReference type="NCBIfam" id="NF000928">
    <property type="entry name" value="PRK00092.1-2"/>
    <property type="match status" value="1"/>
</dbReference>
<dbReference type="GO" id="GO:0005829">
    <property type="term" value="C:cytosol"/>
    <property type="evidence" value="ECO:0007669"/>
    <property type="project" value="TreeGrafter"/>
</dbReference>
<evidence type="ECO:0000313" key="7">
    <source>
        <dbReference type="Proteomes" id="UP000184389"/>
    </source>
</evidence>
<evidence type="ECO:0000256" key="1">
    <source>
        <dbReference type="ARBA" id="ARBA00022490"/>
    </source>
</evidence>
<evidence type="ECO:0000259" key="4">
    <source>
        <dbReference type="Pfam" id="PF02576"/>
    </source>
</evidence>
<dbReference type="SUPFAM" id="SSF75420">
    <property type="entry name" value="YhbC-like, N-terminal domain"/>
    <property type="match status" value="1"/>
</dbReference>
<dbReference type="Pfam" id="PF02576">
    <property type="entry name" value="RimP_N"/>
    <property type="match status" value="1"/>
</dbReference>
<dbReference type="GO" id="GO:0006412">
    <property type="term" value="P:translation"/>
    <property type="evidence" value="ECO:0007669"/>
    <property type="project" value="TreeGrafter"/>
</dbReference>
<dbReference type="Gene3D" id="2.30.30.180">
    <property type="entry name" value="Ribosome maturation factor RimP, C-terminal domain"/>
    <property type="match status" value="1"/>
</dbReference>
<dbReference type="CDD" id="cd01734">
    <property type="entry name" value="YlxS_C"/>
    <property type="match status" value="1"/>
</dbReference>
<feature type="domain" description="Ribosome maturation factor RimP N-terminal" evidence="4">
    <location>
        <begin position="16"/>
        <end position="85"/>
    </location>
</feature>
<dbReference type="InterPro" id="IPR036847">
    <property type="entry name" value="RimP_C_sf"/>
</dbReference>
<dbReference type="RefSeq" id="WP_072744361.1">
    <property type="nucleotide sequence ID" value="NZ_FQXR01000007.1"/>
</dbReference>
<dbReference type="STRING" id="1123281.SAMN02745180_01692"/>
<dbReference type="Gene3D" id="3.30.300.70">
    <property type="entry name" value="RimP-like superfamily, N-terminal"/>
    <property type="match status" value="1"/>
</dbReference>
<comment type="function">
    <text evidence="3">Required for maturation of 30S ribosomal subunits.</text>
</comment>
<dbReference type="OrthoDB" id="9805006at2"/>
<keyword evidence="1 3" id="KW-0963">Cytoplasm</keyword>
<name>A0A1M5XK57_9FIRM</name>
<gene>
    <name evidence="3" type="primary">rimP</name>
    <name evidence="6" type="ORF">SAMN02745180_01692</name>
</gene>
<dbReference type="EMBL" id="FQXR01000007">
    <property type="protein sequence ID" value="SHH99894.1"/>
    <property type="molecule type" value="Genomic_DNA"/>
</dbReference>
<comment type="subcellular location">
    <subcellularLocation>
        <location evidence="3">Cytoplasm</location>
    </subcellularLocation>
</comment>
<dbReference type="Pfam" id="PF17384">
    <property type="entry name" value="DUF150_C"/>
    <property type="match status" value="1"/>
</dbReference>
<dbReference type="Proteomes" id="UP000184389">
    <property type="component" value="Unassembled WGS sequence"/>
</dbReference>
<dbReference type="PANTHER" id="PTHR33867:SF1">
    <property type="entry name" value="RIBOSOME MATURATION FACTOR RIMP"/>
    <property type="match status" value="1"/>
</dbReference>
<feature type="domain" description="Ribosome maturation factor RimP C-terminal" evidence="5">
    <location>
        <begin position="88"/>
        <end position="154"/>
    </location>
</feature>
<dbReference type="PANTHER" id="PTHR33867">
    <property type="entry name" value="RIBOSOME MATURATION FACTOR RIMP"/>
    <property type="match status" value="1"/>
</dbReference>
<sequence>MKKRDIVKIVEELSIPIMGELGFEIVDIEFVKEGPNNYLRIFIDKPGGITIDDCQKASEIISDKLDEIDPIDVSYYLEVSSPGLDRPLKTNKDLNRNLGEDIEIKLYQGINGKKLYMGKFLSFNNDCIVILDDENNEVELSRKNIAKINLAIRF</sequence>
<dbReference type="InterPro" id="IPR028998">
    <property type="entry name" value="RimP_C"/>
</dbReference>
<dbReference type="InterPro" id="IPR003728">
    <property type="entry name" value="Ribosome_maturation_RimP"/>
</dbReference>
<dbReference type="InterPro" id="IPR035956">
    <property type="entry name" value="RimP_N_sf"/>
</dbReference>
<evidence type="ECO:0000256" key="2">
    <source>
        <dbReference type="ARBA" id="ARBA00022517"/>
    </source>
</evidence>
<proteinExistence type="inferred from homology"/>
<evidence type="ECO:0000313" key="6">
    <source>
        <dbReference type="EMBL" id="SHH99894.1"/>
    </source>
</evidence>
<dbReference type="SUPFAM" id="SSF74942">
    <property type="entry name" value="YhbC-like, C-terminal domain"/>
    <property type="match status" value="1"/>
</dbReference>
<dbReference type="HAMAP" id="MF_01077">
    <property type="entry name" value="RimP"/>
    <property type="match status" value="1"/>
</dbReference>
<comment type="similarity">
    <text evidence="3">Belongs to the RimP family.</text>
</comment>
<dbReference type="GO" id="GO:0000028">
    <property type="term" value="P:ribosomal small subunit assembly"/>
    <property type="evidence" value="ECO:0007669"/>
    <property type="project" value="TreeGrafter"/>
</dbReference>
<dbReference type="FunFam" id="3.30.300.70:FF:000001">
    <property type="entry name" value="Ribosome maturation factor RimP"/>
    <property type="match status" value="1"/>
</dbReference>
<reference evidence="6 7" key="1">
    <citation type="submission" date="2016-11" db="EMBL/GenBank/DDBJ databases">
        <authorList>
            <person name="Jaros S."/>
            <person name="Januszkiewicz K."/>
            <person name="Wedrychowicz H."/>
        </authorList>
    </citation>
    <scope>NUCLEOTIDE SEQUENCE [LARGE SCALE GENOMIC DNA]</scope>
    <source>
        <strain evidence="6 7">DSM 13106</strain>
    </source>
</reference>
<accession>A0A1M5XK57</accession>
<organism evidence="6 7">
    <name type="scientific">Sporanaerobacter acetigenes DSM 13106</name>
    <dbReference type="NCBI Taxonomy" id="1123281"/>
    <lineage>
        <taxon>Bacteria</taxon>
        <taxon>Bacillati</taxon>
        <taxon>Bacillota</taxon>
        <taxon>Tissierellia</taxon>
        <taxon>Tissierellales</taxon>
        <taxon>Sporanaerobacteraceae</taxon>
        <taxon>Sporanaerobacter</taxon>
    </lineage>
</organism>
<dbReference type="AlphaFoldDB" id="A0A1M5XK57"/>
<protein>
    <recommendedName>
        <fullName evidence="3">Ribosome maturation factor RimP</fullName>
    </recommendedName>
</protein>
<dbReference type="InterPro" id="IPR028989">
    <property type="entry name" value="RimP_N"/>
</dbReference>
<keyword evidence="2 3" id="KW-0690">Ribosome biogenesis</keyword>